<evidence type="ECO:0000256" key="3">
    <source>
        <dbReference type="ARBA" id="ARBA00023136"/>
    </source>
</evidence>
<dbReference type="PANTHER" id="PTHR11360">
    <property type="entry name" value="MONOCARBOXYLATE TRANSPORTER"/>
    <property type="match status" value="1"/>
</dbReference>
<feature type="domain" description="Major facilitator superfamily (MFS) profile" evidence="5">
    <location>
        <begin position="6"/>
        <end position="392"/>
    </location>
</feature>
<protein>
    <submittedName>
        <fullName evidence="6">Putative MFS family arabinose efflux permease</fullName>
    </submittedName>
</protein>
<keyword evidence="2 4" id="KW-1133">Transmembrane helix</keyword>
<feature type="transmembrane region" description="Helical" evidence="4">
    <location>
        <begin position="204"/>
        <end position="229"/>
    </location>
</feature>
<sequence>MEHPYRWMIVVAGGLMGCIAIGTMFSLAVFLEPMATQTGWSRTGISAAMTVNFLVMAIGNLGWGVISDRYGVRLVVTCGSGLLGLALVLASRAESLSAFQWTYGVLVGLSASAFFAPMMALTTAWFERQRALAVSLVSVGMGMAPLTVSPFARWLLTTTDWRTAMLTIGLLAWVLLLPATRLVRQPPAAAHTAARPPGAGAQPSAWQVLGTPQFVVLALTFFMCCAAHAGPIFHMVSYAIACGIGPMAAVSIYSVEGLAGLGGRVLFGLLADRLGVKRVLVSGLLVQALAIAAYLAVGRLGEFYALALIFGAAYGGVMPLYSVLAREYFGQAVLGTVLGAAMMLSSLGMALGPLAGGWVFDRFASYAWLFIGSAGVGLAAVAVALAFPPLPPRRNALA</sequence>
<dbReference type="Gene3D" id="1.20.1250.20">
    <property type="entry name" value="MFS general substrate transporter like domains"/>
    <property type="match status" value="2"/>
</dbReference>
<reference evidence="6 7" key="1">
    <citation type="submission" date="2018-04" db="EMBL/GenBank/DDBJ databases">
        <title>Genomic Encyclopedia of Type Strains, Phase IV (KMG-IV): sequencing the most valuable type-strain genomes for metagenomic binning, comparative biology and taxonomic classification.</title>
        <authorList>
            <person name="Goeker M."/>
        </authorList>
    </citation>
    <scope>NUCLEOTIDE SEQUENCE [LARGE SCALE GENOMIC DNA]</scope>
    <source>
        <strain evidence="6 7">DSM 104150</strain>
    </source>
</reference>
<feature type="transmembrane region" description="Helical" evidence="4">
    <location>
        <begin position="43"/>
        <end position="63"/>
    </location>
</feature>
<proteinExistence type="predicted"/>
<dbReference type="RefSeq" id="WP_110265769.1">
    <property type="nucleotide sequence ID" value="NZ_CAKZQT010000033.1"/>
</dbReference>
<dbReference type="PROSITE" id="PS51257">
    <property type="entry name" value="PROKAR_LIPOPROTEIN"/>
    <property type="match status" value="1"/>
</dbReference>
<accession>A0A318E774</accession>
<evidence type="ECO:0000313" key="7">
    <source>
        <dbReference type="Proteomes" id="UP000248330"/>
    </source>
</evidence>
<feature type="transmembrane region" description="Helical" evidence="4">
    <location>
        <begin position="235"/>
        <end position="267"/>
    </location>
</feature>
<keyword evidence="3 4" id="KW-0472">Membrane</keyword>
<feature type="transmembrane region" description="Helical" evidence="4">
    <location>
        <begin position="336"/>
        <end position="360"/>
    </location>
</feature>
<feature type="transmembrane region" description="Helical" evidence="4">
    <location>
        <begin position="7"/>
        <end position="31"/>
    </location>
</feature>
<name>A0A318E774_9GAMM</name>
<gene>
    <name evidence="6" type="ORF">C8D93_107216</name>
</gene>
<dbReference type="InterPro" id="IPR020846">
    <property type="entry name" value="MFS_dom"/>
</dbReference>
<feature type="transmembrane region" description="Helical" evidence="4">
    <location>
        <begin position="366"/>
        <end position="387"/>
    </location>
</feature>
<dbReference type="EMBL" id="QICN01000007">
    <property type="protein sequence ID" value="PXV66651.1"/>
    <property type="molecule type" value="Genomic_DNA"/>
</dbReference>
<keyword evidence="7" id="KW-1185">Reference proteome</keyword>
<feature type="transmembrane region" description="Helical" evidence="4">
    <location>
        <begin position="70"/>
        <end position="89"/>
    </location>
</feature>
<organism evidence="6 7">
    <name type="scientific">Sinimarinibacterium flocculans</name>
    <dbReference type="NCBI Taxonomy" id="985250"/>
    <lineage>
        <taxon>Bacteria</taxon>
        <taxon>Pseudomonadati</taxon>
        <taxon>Pseudomonadota</taxon>
        <taxon>Gammaproteobacteria</taxon>
        <taxon>Nevskiales</taxon>
        <taxon>Nevskiaceae</taxon>
        <taxon>Sinimarinibacterium</taxon>
    </lineage>
</organism>
<dbReference type="InterPro" id="IPR036259">
    <property type="entry name" value="MFS_trans_sf"/>
</dbReference>
<evidence type="ECO:0000256" key="4">
    <source>
        <dbReference type="SAM" id="Phobius"/>
    </source>
</evidence>
<dbReference type="SUPFAM" id="SSF103473">
    <property type="entry name" value="MFS general substrate transporter"/>
    <property type="match status" value="1"/>
</dbReference>
<feature type="transmembrane region" description="Helical" evidence="4">
    <location>
        <begin position="164"/>
        <end position="183"/>
    </location>
</feature>
<keyword evidence="1 4" id="KW-0812">Transmembrane</keyword>
<evidence type="ECO:0000256" key="1">
    <source>
        <dbReference type="ARBA" id="ARBA00022692"/>
    </source>
</evidence>
<evidence type="ECO:0000259" key="5">
    <source>
        <dbReference type="PROSITE" id="PS50850"/>
    </source>
</evidence>
<evidence type="ECO:0000313" key="6">
    <source>
        <dbReference type="EMBL" id="PXV66651.1"/>
    </source>
</evidence>
<feature type="transmembrane region" description="Helical" evidence="4">
    <location>
        <begin position="303"/>
        <end position="324"/>
    </location>
</feature>
<dbReference type="Proteomes" id="UP000248330">
    <property type="component" value="Unassembled WGS sequence"/>
</dbReference>
<feature type="transmembrane region" description="Helical" evidence="4">
    <location>
        <begin position="279"/>
        <end position="297"/>
    </location>
</feature>
<dbReference type="AlphaFoldDB" id="A0A318E774"/>
<dbReference type="InterPro" id="IPR050327">
    <property type="entry name" value="Proton-linked_MCT"/>
</dbReference>
<dbReference type="Pfam" id="PF07690">
    <property type="entry name" value="MFS_1"/>
    <property type="match status" value="1"/>
</dbReference>
<dbReference type="InterPro" id="IPR011701">
    <property type="entry name" value="MFS"/>
</dbReference>
<dbReference type="OrthoDB" id="3199327at2"/>
<dbReference type="GO" id="GO:0022857">
    <property type="term" value="F:transmembrane transporter activity"/>
    <property type="evidence" value="ECO:0007669"/>
    <property type="project" value="InterPro"/>
</dbReference>
<dbReference type="PROSITE" id="PS50850">
    <property type="entry name" value="MFS"/>
    <property type="match status" value="1"/>
</dbReference>
<feature type="transmembrane region" description="Helical" evidence="4">
    <location>
        <begin position="132"/>
        <end position="152"/>
    </location>
</feature>
<dbReference type="PANTHER" id="PTHR11360:SF290">
    <property type="entry name" value="MONOCARBOXYLATE MFS PERMEASE"/>
    <property type="match status" value="1"/>
</dbReference>
<evidence type="ECO:0000256" key="2">
    <source>
        <dbReference type="ARBA" id="ARBA00022989"/>
    </source>
</evidence>
<comment type="caution">
    <text evidence="6">The sequence shown here is derived from an EMBL/GenBank/DDBJ whole genome shotgun (WGS) entry which is preliminary data.</text>
</comment>
<feature type="transmembrane region" description="Helical" evidence="4">
    <location>
        <begin position="101"/>
        <end position="120"/>
    </location>
</feature>
<dbReference type="CDD" id="cd17355">
    <property type="entry name" value="MFS_YcxA_like"/>
    <property type="match status" value="1"/>
</dbReference>